<feature type="region of interest" description="Disordered" evidence="1">
    <location>
        <begin position="480"/>
        <end position="516"/>
    </location>
</feature>
<dbReference type="InterPro" id="IPR025592">
    <property type="entry name" value="DUF4347"/>
</dbReference>
<proteinExistence type="predicted"/>
<evidence type="ECO:0000256" key="1">
    <source>
        <dbReference type="SAM" id="MobiDB-lite"/>
    </source>
</evidence>
<dbReference type="InterPro" id="IPR044016">
    <property type="entry name" value="Big_13"/>
</dbReference>
<name>A0A6I2L8C3_9BURK</name>
<organism evidence="5 6">
    <name type="scientific">Duganella guangzhouensis</name>
    <dbReference type="NCBI Taxonomy" id="2666084"/>
    <lineage>
        <taxon>Bacteria</taxon>
        <taxon>Pseudomonadati</taxon>
        <taxon>Pseudomonadota</taxon>
        <taxon>Betaproteobacteria</taxon>
        <taxon>Burkholderiales</taxon>
        <taxon>Oxalobacteraceae</taxon>
        <taxon>Telluria group</taxon>
        <taxon>Duganella</taxon>
    </lineage>
</organism>
<evidence type="ECO:0000259" key="3">
    <source>
        <dbReference type="Pfam" id="PF14252"/>
    </source>
</evidence>
<dbReference type="Pfam" id="PF13946">
    <property type="entry name" value="DUF4214"/>
    <property type="match status" value="1"/>
</dbReference>
<evidence type="ECO:0000313" key="6">
    <source>
        <dbReference type="Proteomes" id="UP000433309"/>
    </source>
</evidence>
<gene>
    <name evidence="5" type="ORF">GJ699_28870</name>
</gene>
<dbReference type="EMBL" id="WKJK01000021">
    <property type="protein sequence ID" value="MRW94010.1"/>
    <property type="molecule type" value="Genomic_DNA"/>
</dbReference>
<feature type="domain" description="Bacterial Ig-like" evidence="4">
    <location>
        <begin position="792"/>
        <end position="886"/>
    </location>
</feature>
<dbReference type="Pfam" id="PF19077">
    <property type="entry name" value="Big_13"/>
    <property type="match status" value="5"/>
</dbReference>
<feature type="compositionally biased region" description="Polar residues" evidence="1">
    <location>
        <begin position="493"/>
        <end position="516"/>
    </location>
</feature>
<feature type="domain" description="Bacterial Ig-like" evidence="4">
    <location>
        <begin position="1201"/>
        <end position="1296"/>
    </location>
</feature>
<feature type="domain" description="Bacterial Ig-like" evidence="4">
    <location>
        <begin position="482"/>
        <end position="578"/>
    </location>
</feature>
<dbReference type="Proteomes" id="UP000433309">
    <property type="component" value="Unassembled WGS sequence"/>
</dbReference>
<feature type="region of interest" description="Disordered" evidence="1">
    <location>
        <begin position="793"/>
        <end position="825"/>
    </location>
</feature>
<dbReference type="NCBIfam" id="NF033510">
    <property type="entry name" value="Ca_tandemer"/>
    <property type="match status" value="5"/>
</dbReference>
<reference evidence="5 6" key="1">
    <citation type="submission" date="2019-11" db="EMBL/GenBank/DDBJ databases">
        <title>Novel species isolated from a subtropical stream in China.</title>
        <authorList>
            <person name="Lu H."/>
        </authorList>
    </citation>
    <scope>NUCLEOTIDE SEQUENCE [LARGE SCALE GENOMIC DNA]</scope>
    <source>
        <strain evidence="5 6">FT80W</strain>
    </source>
</reference>
<keyword evidence="6" id="KW-1185">Reference proteome</keyword>
<protein>
    <submittedName>
        <fullName evidence="5">DUF4347 domain-containing protein</fullName>
    </submittedName>
</protein>
<dbReference type="RefSeq" id="WP_154382881.1">
    <property type="nucleotide sequence ID" value="NZ_WKJK01000021.1"/>
</dbReference>
<feature type="domain" description="Bacterial Ig-like" evidence="4">
    <location>
        <begin position="1306"/>
        <end position="1396"/>
    </location>
</feature>
<feature type="domain" description="Bacterial Ig-like" evidence="4">
    <location>
        <begin position="1099"/>
        <end position="1195"/>
    </location>
</feature>
<feature type="domain" description="DUF4214" evidence="2">
    <location>
        <begin position="1718"/>
        <end position="1763"/>
    </location>
</feature>
<evidence type="ECO:0000259" key="4">
    <source>
        <dbReference type="Pfam" id="PF19077"/>
    </source>
</evidence>
<dbReference type="InterPro" id="IPR013783">
    <property type="entry name" value="Ig-like_fold"/>
</dbReference>
<accession>A0A6I2L8C3</accession>
<feature type="compositionally biased region" description="Low complexity" evidence="1">
    <location>
        <begin position="793"/>
        <end position="807"/>
    </location>
</feature>
<evidence type="ECO:0000313" key="5">
    <source>
        <dbReference type="EMBL" id="MRW94010.1"/>
    </source>
</evidence>
<evidence type="ECO:0000259" key="2">
    <source>
        <dbReference type="Pfam" id="PF13946"/>
    </source>
</evidence>
<comment type="caution">
    <text evidence="5">The sequence shown here is derived from an EMBL/GenBank/DDBJ whole genome shotgun (WGS) entry which is preliminary data.</text>
</comment>
<feature type="domain" description="DUF4347" evidence="3">
    <location>
        <begin position="33"/>
        <end position="177"/>
    </location>
</feature>
<dbReference type="Gene3D" id="2.60.40.10">
    <property type="entry name" value="Immunoglobulins"/>
    <property type="match status" value="6"/>
</dbReference>
<sequence length="1837" mass="180217">MSVHAHSPQSNHHAGLVRLPQLPAKPAAAREALLIDAGLSDRHLLAAGAPHGITVDQFGGDGDGLAQLRDWAVGAGASDYAALHLLCHGAPGRLLLGTRTLDLAALAQPAVRHALRVIGGAVGPGGGVLLYSCEVAKGAAGRAFVAALSRALGVPVAAATGLIGAAALGGSWTLAHGAAGIGVPTLRWPDYPHTLTIASNVTTFSNIGANTNYQQLAVNYSTPAVLSQSDMAGSGWDVTAQSSLNTAAFALRGINGSGNGDGDVTSIRIQANDIDYVSFRSNGNGFYFDLTSFAIRNIANASFTVQALDINGNTSGAAVAFNISASPNAGGAFTTISLAGNSDFVGIFGFKVTLSTGSDAPFFDNLTVANIGIPALPTTTVSSAALSADTNIAGDFVTATAAQTISGSLSAALVAGESVQVSYDNGNSWSNASSFSTGSSSWSTSTTLAGSNTLQVRVTNTYGSSTAYSHSYTLDQVAPATPVTPDLKPASDSGPSSTDNITNVTTPEFSGTAESGSTVTLYDSDGSTVLGSAVATGGNWSITASTLTQGTHNLSVKASDLAGNVSAASSTLAVTIDTTAPSALALSSASASTSAASAGATVATLSATDSSALTYALASGNGSNDADNASFTISGNSLHVGASTLSAGTYHLYLSATDAAGNVSYLAQNFTVNAVPSVSTITRAGGATAALAGSASTASYLVTFSESVTGVDTSDFTLTGTGTASGSIASISGSGSSYTVTVNNLSGDGSLRLDLNSSGTGIQSGASVAIGGGYTAGASYTLDHTAPATPSAAVLSAGSDSGVSGSDNLTNVTTPQLSGTAESGSTVTLYDSDGTTVLGSTTASGGNWSITASTLSQGAHQLTVKATDAAGNVSAASPALSITVDTAAPSALALSDTNAAVVSATAGATLATLSASDSSAITYALATGNGSNDADNASFSVSGSSLQVGAAQLSAGTYHIYLSATDAAGNVSYLAQSISVQNAPAVSSIVRAAAAPADLAASANSASYTITFSESVTGVDASDFSLTSSGTASGSIASVSGSGSVYTVTVNSLSGDGALRLDLNSSATGIQNAGSVAIAAGYSSGASYTLDHSAPAAPTAVSLSAASDSGGSNSDAITSVNTPEITGSAEAYATVRLYDSDGVTLLGSTSADSAGHWSITSNILSDGSHTLILRQTDAAGNLSSASGGLVVVIDTAAAAPATPALASASDSGTTGDGITNVAAPTITGSAEANAAITLYDTDGVTVLGSANANSNGVWSIVSSTLSDGSHTLTAVQTDRAGNVSAASAGLTLQIDTSAPAAPGLPQLASASDTGTAGDNITTINNPVLTGSADANARVTLYDSNGSTVLGTATADGSGNWQITSNALATGVHTLTVKQSDAAGNLSPAGAALTLTIQAQQPSAPTPTTVDGVVVTQQSVTLPGGGNGSKTVVPIITSDRAESSGNSSVADIPLVTGSGANLLLAQLTTGFGLSASGGVSAPAGDPLQQLIKAIVAATPDHSSGDQGHLTGNGLTFLSQLAASVPLLVETITPVSINSGTLTLTGTSSTGQHTALVIDSSGLAAGATLQLNAVDFAAIIGATTVSGGTSGQILTGDQAAQQFIVGASSGGSVFAGGGSDTLVFNSFPGAQSGAARLAVAAADTADTAASTITVLHGGIGADSASFNGNADSYTIAYHQSYVTVTANAQPLQSALLINVETLRFADTTVSVDSSDNLARIAGLYQDTLGRQADYEGINFWASAAESGVSLGHIALAIISSSESQSKHAMLFNGDATHDLELLYQGIFGRASDATGLAFWVAARNEGVTLEHIADEFMHSVEAEAHKIGVSAQDFLISYG</sequence>
<dbReference type="Pfam" id="PF14252">
    <property type="entry name" value="DUF4347"/>
    <property type="match status" value="1"/>
</dbReference>
<feature type="compositionally biased region" description="Polar residues" evidence="1">
    <location>
        <begin position="808"/>
        <end position="825"/>
    </location>
</feature>
<dbReference type="InterPro" id="IPR025282">
    <property type="entry name" value="DUF4214"/>
</dbReference>